<sequence length="472" mass="55891">MLKIHSHACLQVKTKKSNLLVDPWLTGSCYWRSWWNYPPVKDLDHDTLNPDIIYITHVHWDHWHGLTLKKFLNKDILIVTHQEPNKRSYQDLLDFGFKNIKVLKHGQSFQHNDLKITPYQFGLFLNDSALVIETPDCKILNANDCKIAGASLEQIKKKHGKFDFALRSHSTANDRVCYQIKGSEKVFDDVMHYSRSFKLFMDNVKPTYAIPFASNHCHLHKDVIEFNKYINDPYTLKENIQTMGDLKGSELKILLSGDSWSKSDGFQIQESNKEFFDKKEEFISQYAKENEEKLQQYYELENKQRLNNRTVTVFEKQLKSIPKFFKRKLKEWTFVIHLTNSKKDQFLLVNPFLGKVSRSDAATAESHKAKIIMPLIVFNDAVNKNMFHHSGISKRNRYVFENHEEFSKWETLNGMLDRVELQVFPLRFSYVVSFISSYFRRWREILVYMKALFYLRKGLKMYDVEEKILSEH</sequence>
<dbReference type="Proteomes" id="UP001597508">
    <property type="component" value="Unassembled WGS sequence"/>
</dbReference>
<dbReference type="EMBL" id="JBHULH010000001">
    <property type="protein sequence ID" value="MFD2566514.1"/>
    <property type="molecule type" value="Genomic_DNA"/>
</dbReference>
<dbReference type="SMART" id="SM00849">
    <property type="entry name" value="Lactamase_B"/>
    <property type="match status" value="1"/>
</dbReference>
<dbReference type="InterPro" id="IPR050114">
    <property type="entry name" value="UPF0173_UPF0282_UlaG_hydrolase"/>
</dbReference>
<dbReference type="InterPro" id="IPR036866">
    <property type="entry name" value="RibonucZ/Hydroxyglut_hydro"/>
</dbReference>
<dbReference type="PANTHER" id="PTHR43546">
    <property type="entry name" value="UPF0173 METAL-DEPENDENT HYDROLASE MJ1163-RELATED"/>
    <property type="match status" value="1"/>
</dbReference>
<gene>
    <name evidence="2" type="ORF">ACFSRZ_03970</name>
</gene>
<dbReference type="RefSeq" id="WP_379665220.1">
    <property type="nucleotide sequence ID" value="NZ_JBHULH010000001.1"/>
</dbReference>
<evidence type="ECO:0000313" key="3">
    <source>
        <dbReference type="Proteomes" id="UP001597508"/>
    </source>
</evidence>
<protein>
    <submittedName>
        <fullName evidence="2">MBL fold metallo-hydrolase</fullName>
    </submittedName>
</protein>
<feature type="domain" description="Metallo-beta-lactamase" evidence="1">
    <location>
        <begin position="6"/>
        <end position="169"/>
    </location>
</feature>
<evidence type="ECO:0000259" key="1">
    <source>
        <dbReference type="SMART" id="SM00849"/>
    </source>
</evidence>
<dbReference type="Gene3D" id="3.60.15.10">
    <property type="entry name" value="Ribonuclease Z/Hydroxyacylglutathione hydrolase-like"/>
    <property type="match status" value="1"/>
</dbReference>
<name>A0ABW5LPP6_9FLAO</name>
<dbReference type="SUPFAM" id="SSF56281">
    <property type="entry name" value="Metallo-hydrolase/oxidoreductase"/>
    <property type="match status" value="1"/>
</dbReference>
<accession>A0ABW5LPP6</accession>
<keyword evidence="3" id="KW-1185">Reference proteome</keyword>
<dbReference type="Pfam" id="PF13483">
    <property type="entry name" value="Lactamase_B_3"/>
    <property type="match status" value="1"/>
</dbReference>
<comment type="caution">
    <text evidence="2">The sequence shown here is derived from an EMBL/GenBank/DDBJ whole genome shotgun (WGS) entry which is preliminary data.</text>
</comment>
<evidence type="ECO:0000313" key="2">
    <source>
        <dbReference type="EMBL" id="MFD2566514.1"/>
    </source>
</evidence>
<proteinExistence type="predicted"/>
<dbReference type="InterPro" id="IPR001279">
    <property type="entry name" value="Metallo-B-lactamas"/>
</dbReference>
<organism evidence="2 3">
    <name type="scientific">Pseudotenacibaculum haliotis</name>
    <dbReference type="NCBI Taxonomy" id="1862138"/>
    <lineage>
        <taxon>Bacteria</taxon>
        <taxon>Pseudomonadati</taxon>
        <taxon>Bacteroidota</taxon>
        <taxon>Flavobacteriia</taxon>
        <taxon>Flavobacteriales</taxon>
        <taxon>Flavobacteriaceae</taxon>
        <taxon>Pseudotenacibaculum</taxon>
    </lineage>
</organism>
<dbReference type="PANTHER" id="PTHR43546:SF3">
    <property type="entry name" value="UPF0173 METAL-DEPENDENT HYDROLASE MJ1163"/>
    <property type="match status" value="1"/>
</dbReference>
<reference evidence="3" key="1">
    <citation type="journal article" date="2019" name="Int. J. Syst. Evol. Microbiol.">
        <title>The Global Catalogue of Microorganisms (GCM) 10K type strain sequencing project: providing services to taxonomists for standard genome sequencing and annotation.</title>
        <authorList>
            <consortium name="The Broad Institute Genomics Platform"/>
            <consortium name="The Broad Institute Genome Sequencing Center for Infectious Disease"/>
            <person name="Wu L."/>
            <person name="Ma J."/>
        </authorList>
    </citation>
    <scope>NUCLEOTIDE SEQUENCE [LARGE SCALE GENOMIC DNA]</scope>
    <source>
        <strain evidence="3">KCTC 52127</strain>
    </source>
</reference>